<dbReference type="SMART" id="SM00516">
    <property type="entry name" value="SEC14"/>
    <property type="match status" value="1"/>
</dbReference>
<dbReference type="Gene3D" id="1.10.8.20">
    <property type="entry name" value="N-terminal domain of phosphatidylinositol transfer protein sec14p"/>
    <property type="match status" value="1"/>
</dbReference>
<evidence type="ECO:0000259" key="1">
    <source>
        <dbReference type="PROSITE" id="PS50191"/>
    </source>
</evidence>
<dbReference type="PANTHER" id="PTHR10174:SF222">
    <property type="entry name" value="GH10083P-RELATED"/>
    <property type="match status" value="1"/>
</dbReference>
<reference evidence="3" key="1">
    <citation type="submission" date="2025-08" db="UniProtKB">
        <authorList>
            <consortium name="RefSeq"/>
        </authorList>
    </citation>
    <scope>IDENTIFICATION</scope>
</reference>
<keyword evidence="2" id="KW-1185">Reference proteome</keyword>
<dbReference type="PANTHER" id="PTHR10174">
    <property type="entry name" value="ALPHA-TOCOPHEROL TRANSFER PROTEIN-RELATED"/>
    <property type="match status" value="1"/>
</dbReference>
<dbReference type="SUPFAM" id="SSF46938">
    <property type="entry name" value="CRAL/TRIO N-terminal domain"/>
    <property type="match status" value="1"/>
</dbReference>
<dbReference type="PRINTS" id="PR00180">
    <property type="entry name" value="CRETINALDHBP"/>
</dbReference>
<dbReference type="SUPFAM" id="SSF52087">
    <property type="entry name" value="CRAL/TRIO domain"/>
    <property type="match status" value="1"/>
</dbReference>
<proteinExistence type="predicted"/>
<accession>A0ABM3LU67</accession>
<dbReference type="Proteomes" id="UP001652582">
    <property type="component" value="Chromosome 17"/>
</dbReference>
<dbReference type="GeneID" id="112055423"/>
<dbReference type="InterPro" id="IPR001251">
    <property type="entry name" value="CRAL-TRIO_dom"/>
</dbReference>
<dbReference type="PROSITE" id="PS50191">
    <property type="entry name" value="CRAL_TRIO"/>
    <property type="match status" value="1"/>
</dbReference>
<protein>
    <submittedName>
        <fullName evidence="3">Alpha-tocopherol transfer protein-like</fullName>
    </submittedName>
</protein>
<dbReference type="Gene3D" id="3.40.525.10">
    <property type="entry name" value="CRAL-TRIO lipid binding domain"/>
    <property type="match status" value="1"/>
</dbReference>
<evidence type="ECO:0000313" key="3">
    <source>
        <dbReference type="RefSeq" id="XP_052742591.1"/>
    </source>
</evidence>
<organism evidence="2 3">
    <name type="scientific">Bicyclus anynana</name>
    <name type="common">Squinting bush brown butterfly</name>
    <dbReference type="NCBI Taxonomy" id="110368"/>
    <lineage>
        <taxon>Eukaryota</taxon>
        <taxon>Metazoa</taxon>
        <taxon>Ecdysozoa</taxon>
        <taxon>Arthropoda</taxon>
        <taxon>Hexapoda</taxon>
        <taxon>Insecta</taxon>
        <taxon>Pterygota</taxon>
        <taxon>Neoptera</taxon>
        <taxon>Endopterygota</taxon>
        <taxon>Lepidoptera</taxon>
        <taxon>Glossata</taxon>
        <taxon>Ditrysia</taxon>
        <taxon>Papilionoidea</taxon>
        <taxon>Nymphalidae</taxon>
        <taxon>Satyrinae</taxon>
        <taxon>Satyrini</taxon>
        <taxon>Mycalesina</taxon>
        <taxon>Bicyclus</taxon>
    </lineage>
</organism>
<dbReference type="Pfam" id="PF00650">
    <property type="entry name" value="CRAL_TRIO"/>
    <property type="match status" value="1"/>
</dbReference>
<dbReference type="RefSeq" id="XP_052742591.1">
    <property type="nucleotide sequence ID" value="XM_052886631.1"/>
</dbReference>
<dbReference type="InterPro" id="IPR036273">
    <property type="entry name" value="CRAL/TRIO_N_dom_sf"/>
</dbReference>
<name>A0ABM3LU67_BICAN</name>
<feature type="domain" description="CRAL-TRIO" evidence="1">
    <location>
        <begin position="191"/>
        <end position="288"/>
    </location>
</feature>
<gene>
    <name evidence="3" type="primary">LOC112055423</name>
</gene>
<sequence length="333" mass="38854">MICHQVTKPRSQCSRTRAALLTYCYHSVYYYYYYLSVNTTGLSVTTTQHPLNMSKTVTEEQSKCVQQLREWVNKQPHLPKTIDDKFLLRFAHSCYYDMEKAKTTINTFFAVRSNCTDLLTKRDPQSPHMQKILKIINLGTYTTSDQRCLFLWQINDPGLENYDYTLDAKLFFLSTDARFLDSDVLHEADIVLMDVKDISLKFLTKMNVSVARKLSKYQEEAIPIRLKQVHVVNAPPFIDKIYGVLKPFMKKEITELIHFHPPNSESLYKYIKKEDLPEDYGGTRPSMAEITEDTIQLIMRLRENLIDENLWRVTDKKNDASIDVGSFRTLAID</sequence>
<dbReference type="CDD" id="cd00170">
    <property type="entry name" value="SEC14"/>
    <property type="match status" value="1"/>
</dbReference>
<dbReference type="InterPro" id="IPR036865">
    <property type="entry name" value="CRAL-TRIO_dom_sf"/>
</dbReference>
<evidence type="ECO:0000313" key="2">
    <source>
        <dbReference type="Proteomes" id="UP001652582"/>
    </source>
</evidence>